<keyword evidence="9" id="KW-0694">RNA-binding</keyword>
<dbReference type="InterPro" id="IPR047575">
    <property type="entry name" value="Sm"/>
</dbReference>
<dbReference type="InterPro" id="IPR010920">
    <property type="entry name" value="LSM_dom_sf"/>
</dbReference>
<evidence type="ECO:0000256" key="6">
    <source>
        <dbReference type="ARBA" id="ARBA00022664"/>
    </source>
</evidence>
<dbReference type="OrthoDB" id="268799at2759"/>
<dbReference type="GO" id="GO:0005730">
    <property type="term" value="C:nucleolus"/>
    <property type="evidence" value="ECO:0007669"/>
    <property type="project" value="TreeGrafter"/>
</dbReference>
<dbReference type="SUPFAM" id="SSF50182">
    <property type="entry name" value="Sm-like ribonucleoproteins"/>
    <property type="match status" value="1"/>
</dbReference>
<keyword evidence="5" id="KW-0698">rRNA processing</keyword>
<evidence type="ECO:0000256" key="9">
    <source>
        <dbReference type="ARBA" id="ARBA00022884"/>
    </source>
</evidence>
<evidence type="ECO:0000256" key="5">
    <source>
        <dbReference type="ARBA" id="ARBA00022552"/>
    </source>
</evidence>
<dbReference type="GO" id="GO:0030490">
    <property type="term" value="P:maturation of SSU-rRNA"/>
    <property type="evidence" value="ECO:0007669"/>
    <property type="project" value="TreeGrafter"/>
</dbReference>
<dbReference type="PANTHER" id="PTHR11021">
    <property type="entry name" value="SMALL NUCLEAR RIBONUCLEOPROTEIN F SNRNP-F"/>
    <property type="match status" value="1"/>
</dbReference>
<dbReference type="GO" id="GO:0008033">
    <property type="term" value="P:tRNA processing"/>
    <property type="evidence" value="ECO:0007669"/>
    <property type="project" value="UniProtKB-KW"/>
</dbReference>
<reference evidence="14 15" key="1">
    <citation type="journal article" date="2018" name="MBio">
        <title>Comparative Genomics Reveals the Core Gene Toolbox for the Fungus-Insect Symbiosis.</title>
        <authorList>
            <person name="Wang Y."/>
            <person name="Stata M."/>
            <person name="Wang W."/>
            <person name="Stajich J.E."/>
            <person name="White M.M."/>
            <person name="Moncalvo J.M."/>
        </authorList>
    </citation>
    <scope>NUCLEOTIDE SEQUENCE [LARGE SCALE GENOMIC DNA]</scope>
    <source>
        <strain evidence="14 15">AUS-77-4</strain>
    </source>
</reference>
<keyword evidence="15" id="KW-1185">Reference proteome</keyword>
<comment type="caution">
    <text evidence="14">The sequence shown here is derived from an EMBL/GenBank/DDBJ whole genome shotgun (WGS) entry which is preliminary data.</text>
</comment>
<dbReference type="PROSITE" id="PS52002">
    <property type="entry name" value="SM"/>
    <property type="match status" value="1"/>
</dbReference>
<evidence type="ECO:0000256" key="10">
    <source>
        <dbReference type="ARBA" id="ARBA00023187"/>
    </source>
</evidence>
<keyword evidence="6" id="KW-0507">mRNA processing</keyword>
<dbReference type="GO" id="GO:0005688">
    <property type="term" value="C:U6 snRNP"/>
    <property type="evidence" value="ECO:0007669"/>
    <property type="project" value="TreeGrafter"/>
</dbReference>
<dbReference type="GO" id="GO:0046540">
    <property type="term" value="C:U4/U6 x U5 tri-snRNP complex"/>
    <property type="evidence" value="ECO:0007669"/>
    <property type="project" value="TreeGrafter"/>
</dbReference>
<keyword evidence="8" id="KW-0747">Spliceosome</keyword>
<dbReference type="GO" id="GO:0005732">
    <property type="term" value="C:sno(s)RNA-containing ribonucleoprotein complex"/>
    <property type="evidence" value="ECO:0007669"/>
    <property type="project" value="TreeGrafter"/>
</dbReference>
<dbReference type="Proteomes" id="UP000245699">
    <property type="component" value="Unassembled WGS sequence"/>
</dbReference>
<feature type="domain" description="Sm" evidence="13">
    <location>
        <begin position="9"/>
        <end position="81"/>
    </location>
</feature>
<dbReference type="STRING" id="61424.A0A2T9YVA8"/>
<dbReference type="Gene3D" id="2.30.30.100">
    <property type="match status" value="1"/>
</dbReference>
<comment type="similarity">
    <text evidence="3">Belongs to the snRNP Sm proteins family. SmF/LSm6 subfamily.</text>
</comment>
<evidence type="ECO:0000256" key="12">
    <source>
        <dbReference type="ARBA" id="ARBA00023274"/>
    </source>
</evidence>
<dbReference type="AlphaFoldDB" id="A0A2T9YVA8"/>
<sequence length="502" mass="56734">MEENRSQKSPSEFLRKIIGNKVIVRLNSGIDYKGTLACLDGYMNIALENTEEYVNGILKNKYGDTFLRGNNDTRTINSYHKMRISLATFSLFVFHVKYARSGINNKYDNHKDIASISPPALGEFQAASQVLPAFNPSVYWENSACAPYDQSFISGTPVSYGNYFFIGLSPGNGPQEDMYEIAFGYNKYLTGIRKSLSAPFVASGQSLGIASQTYFSFYVFSERNGLFDVGIGKVGEQAGISIINYVDPNPLPWAQKWSGYGDGLYSWEDYLWQSCSRVFYPSATSTIDPGTVTVSASVTVDISYSQTVPVTEISTILETSYYTNTVLSPVTATTQTTATVDLTMPATSTQTIPSTLFSTMTSVLMQTTTPTEMSTNMNYITQTVLETVTIEDSVIVQTKTILKTECKDKCKGECGCRREHKHRHRYEECGCKNEHKHRHRCKEDECRHRGICEHKKRHKFHPVKYMKRFDDCLNNWKYNEMKPLHEKEVEIVADTDTKVEYI</sequence>
<evidence type="ECO:0000256" key="8">
    <source>
        <dbReference type="ARBA" id="ARBA00022728"/>
    </source>
</evidence>
<name>A0A2T9YVA8_9FUNG</name>
<comment type="subcellular location">
    <subcellularLocation>
        <location evidence="2">Cytoplasm</location>
    </subcellularLocation>
    <subcellularLocation>
        <location evidence="1">Nucleus</location>
    </subcellularLocation>
</comment>
<dbReference type="FunFam" id="2.30.30.100:FF:000044">
    <property type="entry name" value="Probable U6 snRNA-associated Sm-like protein LSm6"/>
    <property type="match status" value="1"/>
</dbReference>
<evidence type="ECO:0000256" key="4">
    <source>
        <dbReference type="ARBA" id="ARBA00022490"/>
    </source>
</evidence>
<proteinExistence type="inferred from homology"/>
<evidence type="ECO:0000256" key="2">
    <source>
        <dbReference type="ARBA" id="ARBA00004496"/>
    </source>
</evidence>
<keyword evidence="12" id="KW-0687">Ribonucleoprotein</keyword>
<protein>
    <recommendedName>
        <fullName evidence="13">Sm domain-containing protein</fullName>
    </recommendedName>
</protein>
<evidence type="ECO:0000313" key="14">
    <source>
        <dbReference type="EMBL" id="PVU96280.1"/>
    </source>
</evidence>
<keyword evidence="10" id="KW-0508">mRNA splicing</keyword>
<keyword evidence="7" id="KW-0819">tRNA processing</keyword>
<dbReference type="PANTHER" id="PTHR11021:SF1">
    <property type="entry name" value="U6 SNRNA-ASSOCIATED SM-LIKE PROTEIN LSM6"/>
    <property type="match status" value="1"/>
</dbReference>
<evidence type="ECO:0000256" key="7">
    <source>
        <dbReference type="ARBA" id="ARBA00022694"/>
    </source>
</evidence>
<dbReference type="GO" id="GO:0005681">
    <property type="term" value="C:spliceosomal complex"/>
    <property type="evidence" value="ECO:0007669"/>
    <property type="project" value="UniProtKB-KW"/>
</dbReference>
<evidence type="ECO:0000256" key="1">
    <source>
        <dbReference type="ARBA" id="ARBA00004123"/>
    </source>
</evidence>
<dbReference type="Pfam" id="PF01423">
    <property type="entry name" value="LSM"/>
    <property type="match status" value="1"/>
</dbReference>
<dbReference type="EMBL" id="MBFT01000154">
    <property type="protein sequence ID" value="PVU96280.1"/>
    <property type="molecule type" value="Genomic_DNA"/>
</dbReference>
<dbReference type="GO" id="GO:0000398">
    <property type="term" value="P:mRNA splicing, via spliceosome"/>
    <property type="evidence" value="ECO:0007669"/>
    <property type="project" value="InterPro"/>
</dbReference>
<evidence type="ECO:0000313" key="15">
    <source>
        <dbReference type="Proteomes" id="UP000245699"/>
    </source>
</evidence>
<dbReference type="SMART" id="SM00651">
    <property type="entry name" value="Sm"/>
    <property type="match status" value="1"/>
</dbReference>
<dbReference type="GO" id="GO:0000932">
    <property type="term" value="C:P-body"/>
    <property type="evidence" value="ECO:0007669"/>
    <property type="project" value="TreeGrafter"/>
</dbReference>
<gene>
    <name evidence="14" type="ORF">BB559_002438</name>
</gene>
<evidence type="ECO:0000256" key="3">
    <source>
        <dbReference type="ARBA" id="ARBA00007927"/>
    </source>
</evidence>
<dbReference type="InterPro" id="IPR016487">
    <property type="entry name" value="Lsm6/sSmF"/>
</dbReference>
<dbReference type="InterPro" id="IPR001163">
    <property type="entry name" value="Sm_dom_euk/arc"/>
</dbReference>
<keyword evidence="11" id="KW-0539">Nucleus</keyword>
<organism evidence="14 15">
    <name type="scientific">Furculomyces boomerangus</name>
    <dbReference type="NCBI Taxonomy" id="61424"/>
    <lineage>
        <taxon>Eukaryota</taxon>
        <taxon>Fungi</taxon>
        <taxon>Fungi incertae sedis</taxon>
        <taxon>Zoopagomycota</taxon>
        <taxon>Kickxellomycotina</taxon>
        <taxon>Harpellomycetes</taxon>
        <taxon>Harpellales</taxon>
        <taxon>Harpellaceae</taxon>
        <taxon>Furculomyces</taxon>
    </lineage>
</organism>
<dbReference type="CDD" id="cd01726">
    <property type="entry name" value="LSm6"/>
    <property type="match status" value="1"/>
</dbReference>
<keyword evidence="4" id="KW-0963">Cytoplasm</keyword>
<evidence type="ECO:0000256" key="11">
    <source>
        <dbReference type="ARBA" id="ARBA00023242"/>
    </source>
</evidence>
<evidence type="ECO:0000259" key="13">
    <source>
        <dbReference type="PROSITE" id="PS52002"/>
    </source>
</evidence>
<accession>A0A2T9YVA8</accession>
<dbReference type="GO" id="GO:0003723">
    <property type="term" value="F:RNA binding"/>
    <property type="evidence" value="ECO:0007669"/>
    <property type="project" value="UniProtKB-KW"/>
</dbReference>